<evidence type="ECO:0000313" key="4">
    <source>
        <dbReference type="Proteomes" id="UP000199343"/>
    </source>
</evidence>
<reference evidence="3 5" key="2">
    <citation type="submission" date="2022-10" db="EMBL/GenBank/DDBJ databases">
        <title>The complete genomes of actinobacterial strains from the NBC collection.</title>
        <authorList>
            <person name="Joergensen T.S."/>
            <person name="Alvarez Arevalo M."/>
            <person name="Sterndorff E.B."/>
            <person name="Faurdal D."/>
            <person name="Vuksanovic O."/>
            <person name="Mourched A.-S."/>
            <person name="Charusanti P."/>
            <person name="Shaw S."/>
            <person name="Blin K."/>
            <person name="Weber T."/>
        </authorList>
    </citation>
    <scope>NUCLEOTIDE SEQUENCE [LARGE SCALE GENOMIC DNA]</scope>
    <source>
        <strain evidence="3 5">NBC 01809</strain>
    </source>
</reference>
<sequence>MAIESDKLRDRLDRATAHLDPPYAVVDLAAFDGNAAALAGRADGKPVRIASKSVRARELIGRALARPGWHGVMAFTLAEAIWLVRAGVTDDALVAYPTADRRALAELAADPTLAGAVTLMIDGTDQLDLVDAGCPPGRRPELRVCLDLDASWRPLGGRVHVGVRRSPVHSARAAGALAATVAGRAGFRLVGLMAYEAQIAGLGDAPPGRALLGSAIRLAQRGSYRELLARRGAAVAAVREHADLEFVNGGGTGSVAATSADPAVTEVTAGSGLYGPTLFDAYRAWRPTPAAFFACAVVRRPGPGLATVHGGGWVASGPAEDSRLPRPWLPEGLKLIGTEGAGEVQTPLAGTAAGALRVGDRVWFRHAKAGELCEHVNELHLVEGDAVVATVPTYRGEGHAFL</sequence>
<dbReference type="GO" id="GO:0008721">
    <property type="term" value="F:D-serine ammonia-lyase activity"/>
    <property type="evidence" value="ECO:0007669"/>
    <property type="project" value="TreeGrafter"/>
</dbReference>
<dbReference type="Proteomes" id="UP000199343">
    <property type="component" value="Unassembled WGS sequence"/>
</dbReference>
<reference evidence="2 4" key="1">
    <citation type="submission" date="2016-06" db="EMBL/GenBank/DDBJ databases">
        <authorList>
            <person name="Kjaerup R.B."/>
            <person name="Dalgaard T.S."/>
            <person name="Juul-Madsen H.R."/>
        </authorList>
    </citation>
    <scope>NUCLEOTIDE SEQUENCE [LARGE SCALE GENOMIC DNA]</scope>
    <source>
        <strain evidence="2 4">DSM 43363</strain>
    </source>
</reference>
<dbReference type="GO" id="GO:0036088">
    <property type="term" value="P:D-serine catabolic process"/>
    <property type="evidence" value="ECO:0007669"/>
    <property type="project" value="TreeGrafter"/>
</dbReference>
<dbReference type="PANTHER" id="PTHR28004">
    <property type="entry name" value="ZGC:162816-RELATED"/>
    <property type="match status" value="1"/>
</dbReference>
<dbReference type="InterPro" id="IPR029066">
    <property type="entry name" value="PLP-binding_barrel"/>
</dbReference>
<dbReference type="Proteomes" id="UP001334804">
    <property type="component" value="Chromosome"/>
</dbReference>
<dbReference type="AlphaFoldDB" id="A0A1C6UP96"/>
<evidence type="ECO:0000313" key="3">
    <source>
        <dbReference type="EMBL" id="WSA34497.1"/>
    </source>
</evidence>
<dbReference type="SUPFAM" id="SSF51419">
    <property type="entry name" value="PLP-binding barrel"/>
    <property type="match status" value="1"/>
</dbReference>
<name>A0A1C6UP96_9ACTN</name>
<dbReference type="PANTHER" id="PTHR28004:SF2">
    <property type="entry name" value="D-SERINE DEHYDRATASE"/>
    <property type="match status" value="1"/>
</dbReference>
<feature type="domain" description="Alanine racemase N-terminal" evidence="1">
    <location>
        <begin position="26"/>
        <end position="275"/>
    </location>
</feature>
<dbReference type="OrthoDB" id="2445260at2"/>
<dbReference type="EMBL" id="FMIC01000002">
    <property type="protein sequence ID" value="SCL55842.1"/>
    <property type="molecule type" value="Genomic_DNA"/>
</dbReference>
<protein>
    <submittedName>
        <fullName evidence="3">Amino acid deaminase/aldolase</fullName>
    </submittedName>
    <submittedName>
        <fullName evidence="2">D-serine deaminase, pyridoxal phosphate-dependent</fullName>
    </submittedName>
</protein>
<evidence type="ECO:0000259" key="1">
    <source>
        <dbReference type="Pfam" id="PF01168"/>
    </source>
</evidence>
<evidence type="ECO:0000313" key="2">
    <source>
        <dbReference type="EMBL" id="SCL55842.1"/>
    </source>
</evidence>
<dbReference type="RefSeq" id="WP_091624095.1">
    <property type="nucleotide sequence ID" value="NZ_CP109071.1"/>
</dbReference>
<dbReference type="EMBL" id="CP109071">
    <property type="protein sequence ID" value="WSA34497.1"/>
    <property type="molecule type" value="Genomic_DNA"/>
</dbReference>
<dbReference type="Pfam" id="PF01168">
    <property type="entry name" value="Ala_racemase_N"/>
    <property type="match status" value="1"/>
</dbReference>
<dbReference type="CDD" id="cd06813">
    <property type="entry name" value="PLPDE_III_DSD_D-TA_like_2"/>
    <property type="match status" value="1"/>
</dbReference>
<dbReference type="InterPro" id="IPR051466">
    <property type="entry name" value="D-amino_acid_metab_enzyme"/>
</dbReference>
<accession>A0A1C6UP96</accession>
<keyword evidence="5" id="KW-1185">Reference proteome</keyword>
<proteinExistence type="predicted"/>
<gene>
    <name evidence="2" type="ORF">GA0070608_1554</name>
    <name evidence="3" type="ORF">OIE14_10855</name>
</gene>
<organism evidence="2 4">
    <name type="scientific">Micromonospora peucetia</name>
    <dbReference type="NCBI Taxonomy" id="47871"/>
    <lineage>
        <taxon>Bacteria</taxon>
        <taxon>Bacillati</taxon>
        <taxon>Actinomycetota</taxon>
        <taxon>Actinomycetes</taxon>
        <taxon>Micromonosporales</taxon>
        <taxon>Micromonosporaceae</taxon>
        <taxon>Micromonospora</taxon>
    </lineage>
</organism>
<dbReference type="Gene3D" id="3.20.20.10">
    <property type="entry name" value="Alanine racemase"/>
    <property type="match status" value="1"/>
</dbReference>
<dbReference type="InterPro" id="IPR001608">
    <property type="entry name" value="Ala_racemase_N"/>
</dbReference>
<evidence type="ECO:0000313" key="5">
    <source>
        <dbReference type="Proteomes" id="UP001334804"/>
    </source>
</evidence>
<dbReference type="STRING" id="47871.GA0070608_1554"/>